<sequence length="172" mass="18424">MNPDIINILNMIAYVIYFMLPAYLANVSALTFGGGVPLDFGHDFRDGRRILGDGVTWRGTIIGTLIGTLIGLIQGIISGNILQGLLLGFTLGAGALLGDAAGSFIKRRLNISRGRPAPILDQLDFVVGALLLSSLIVPLEPVLILLVLLITIILHLSANILAYSMGIKEVWY</sequence>
<keyword evidence="6 11" id="KW-1133">Transmembrane helix</keyword>
<keyword evidence="13" id="KW-1185">Reference proteome</keyword>
<comment type="catalytic activity">
    <reaction evidence="11">
        <text>2,3-bis-O-(geranylgeranyl)-sn-glycerol 1-phosphate + CTP + H(+) = CDP-2,3-bis-O-(geranylgeranyl)-sn-glycerol + diphosphate</text>
        <dbReference type="Rhea" id="RHEA:25690"/>
        <dbReference type="ChEBI" id="CHEBI:15378"/>
        <dbReference type="ChEBI" id="CHEBI:33019"/>
        <dbReference type="ChEBI" id="CHEBI:37563"/>
        <dbReference type="ChEBI" id="CHEBI:58837"/>
        <dbReference type="ChEBI" id="CHEBI:58838"/>
        <dbReference type="EC" id="2.7.7.67"/>
    </reaction>
</comment>
<evidence type="ECO:0000256" key="2">
    <source>
        <dbReference type="ARBA" id="ARBA00022516"/>
    </source>
</evidence>
<comment type="similarity">
    <text evidence="11">Belongs to the CDP-archaeol synthase family.</text>
</comment>
<dbReference type="NCBIfam" id="NF003114">
    <property type="entry name" value="PRK04032.1"/>
    <property type="match status" value="1"/>
</dbReference>
<feature type="transmembrane region" description="Helical" evidence="11">
    <location>
        <begin position="12"/>
        <end position="34"/>
    </location>
</feature>
<dbReference type="InterPro" id="IPR002726">
    <property type="entry name" value="CarS_archaea"/>
</dbReference>
<keyword evidence="3 11" id="KW-0808">Transferase</keyword>
<evidence type="ECO:0000313" key="13">
    <source>
        <dbReference type="Proteomes" id="UP000681041"/>
    </source>
</evidence>
<feature type="transmembrane region" description="Helical" evidence="11">
    <location>
        <begin position="142"/>
        <end position="163"/>
    </location>
</feature>
<evidence type="ECO:0000256" key="1">
    <source>
        <dbReference type="ARBA" id="ARBA00022475"/>
    </source>
</evidence>
<evidence type="ECO:0000256" key="9">
    <source>
        <dbReference type="ARBA" id="ARBA00023209"/>
    </source>
</evidence>
<gene>
    <name evidence="11" type="primary">carS</name>
    <name evidence="12" type="ORF">HYG87_03495</name>
</gene>
<evidence type="ECO:0000256" key="11">
    <source>
        <dbReference type="HAMAP-Rule" id="MF_01117"/>
    </source>
</evidence>
<dbReference type="GeneID" id="64819798"/>
<dbReference type="EC" id="2.7.7.67" evidence="11"/>
<keyword evidence="12" id="KW-0548">Nucleotidyltransferase</keyword>
<dbReference type="GO" id="GO:0046474">
    <property type="term" value="P:glycerophospholipid biosynthetic process"/>
    <property type="evidence" value="ECO:0007669"/>
    <property type="project" value="UniProtKB-UniRule"/>
</dbReference>
<keyword evidence="7 11" id="KW-0443">Lipid metabolism</keyword>
<dbReference type="RefSeq" id="WP_211533844.1">
    <property type="nucleotide sequence ID" value="NZ_CP058560.1"/>
</dbReference>
<dbReference type="KEGG" id="meme:HYG87_03495"/>
<proteinExistence type="inferred from homology"/>
<dbReference type="PANTHER" id="PTHR39650">
    <property type="entry name" value="CDP-ARCHAEOL SYNTHASE"/>
    <property type="match status" value="1"/>
</dbReference>
<comment type="pathway">
    <text evidence="11">Membrane lipid metabolism; glycerophospholipid metabolism.</text>
</comment>
<name>A0A8T8K340_9EURY</name>
<keyword evidence="2 11" id="KW-0444">Lipid biosynthesis</keyword>
<evidence type="ECO:0000256" key="6">
    <source>
        <dbReference type="ARBA" id="ARBA00022989"/>
    </source>
</evidence>
<comment type="cofactor">
    <cofactor evidence="11">
        <name>Mg(2+)</name>
        <dbReference type="ChEBI" id="CHEBI:18420"/>
    </cofactor>
</comment>
<dbReference type="OrthoDB" id="45383at2157"/>
<dbReference type="GO" id="GO:0005886">
    <property type="term" value="C:plasma membrane"/>
    <property type="evidence" value="ECO:0007669"/>
    <property type="project" value="UniProtKB-SubCell"/>
</dbReference>
<evidence type="ECO:0000256" key="4">
    <source>
        <dbReference type="ARBA" id="ARBA00022692"/>
    </source>
</evidence>
<evidence type="ECO:0000256" key="3">
    <source>
        <dbReference type="ARBA" id="ARBA00022679"/>
    </source>
</evidence>
<keyword evidence="4 11" id="KW-0812">Transmembrane</keyword>
<comment type="function">
    <text evidence="11">Catalyzes the formation of CDP-2,3-bis-(O-geranylgeranyl)-sn-glycerol (CDP-archaeol) from 2,3-bis-(O-geranylgeranyl)-sn-glycerol 1-phosphate (DGGGP) and CTP. This reaction is the third ether-bond-formation step in the biosynthesis of archaeal membrane lipids.</text>
</comment>
<reference evidence="12" key="1">
    <citation type="submission" date="2020-07" db="EMBL/GenBank/DDBJ databases">
        <title>Methanobacterium. sp. MethCan genome.</title>
        <authorList>
            <person name="Postec A."/>
            <person name="Quemeneur M."/>
        </authorList>
    </citation>
    <scope>NUCLEOTIDE SEQUENCE</scope>
    <source>
        <strain evidence="12">MethCAN</strain>
    </source>
</reference>
<dbReference type="AlphaFoldDB" id="A0A8T8K340"/>
<keyword evidence="1 11" id="KW-1003">Cell membrane</keyword>
<dbReference type="HAMAP" id="MF_01117">
    <property type="entry name" value="CDP_archaeol_synth"/>
    <property type="match status" value="1"/>
</dbReference>
<protein>
    <recommendedName>
        <fullName evidence="11">CDP-archaeol synthase</fullName>
        <ecNumber evidence="11">2.7.7.67</ecNumber>
    </recommendedName>
    <alternativeName>
        <fullName evidence="11">CDP-2,3-bis-(O-geranylgeranyl)-sn-glycerol synthase</fullName>
    </alternativeName>
</protein>
<keyword evidence="10 11" id="KW-1208">Phospholipid metabolism</keyword>
<accession>A0A8T8K340</accession>
<dbReference type="GO" id="GO:0043338">
    <property type="term" value="F:CDP-2,3-bis-(O-geranylgeranyl)-sn-glycerol synthase activity"/>
    <property type="evidence" value="ECO:0007669"/>
    <property type="project" value="UniProtKB-EC"/>
</dbReference>
<keyword evidence="8 11" id="KW-0472">Membrane</keyword>
<dbReference type="EMBL" id="CP058560">
    <property type="protein sequence ID" value="QUH22898.1"/>
    <property type="molecule type" value="Genomic_DNA"/>
</dbReference>
<evidence type="ECO:0000256" key="8">
    <source>
        <dbReference type="ARBA" id="ARBA00023136"/>
    </source>
</evidence>
<dbReference type="InterPro" id="IPR032690">
    <property type="entry name" value="CarS"/>
</dbReference>
<evidence type="ECO:0000256" key="7">
    <source>
        <dbReference type="ARBA" id="ARBA00023098"/>
    </source>
</evidence>
<feature type="transmembrane region" description="Helical" evidence="11">
    <location>
        <begin position="83"/>
        <end position="105"/>
    </location>
</feature>
<evidence type="ECO:0000313" key="12">
    <source>
        <dbReference type="EMBL" id="QUH22898.1"/>
    </source>
</evidence>
<keyword evidence="5 11" id="KW-0460">Magnesium</keyword>
<dbReference type="PANTHER" id="PTHR39650:SF1">
    <property type="entry name" value="CDP-ARCHAEOL SYNTHASE"/>
    <property type="match status" value="1"/>
</dbReference>
<dbReference type="Pfam" id="PF01864">
    <property type="entry name" value="CarS-like"/>
    <property type="match status" value="1"/>
</dbReference>
<evidence type="ECO:0000256" key="10">
    <source>
        <dbReference type="ARBA" id="ARBA00023264"/>
    </source>
</evidence>
<dbReference type="Proteomes" id="UP000681041">
    <property type="component" value="Chromosome"/>
</dbReference>
<feature type="transmembrane region" description="Helical" evidence="11">
    <location>
        <begin position="55"/>
        <end position="77"/>
    </location>
</feature>
<comment type="subcellular location">
    <subcellularLocation>
        <location evidence="11">Cell membrane</location>
        <topology evidence="11">Multi-pass membrane protein</topology>
    </subcellularLocation>
</comment>
<organism evidence="12 13">
    <name type="scientific">Methanobacterium alkalithermotolerans</name>
    <dbReference type="NCBI Taxonomy" id="2731220"/>
    <lineage>
        <taxon>Archaea</taxon>
        <taxon>Methanobacteriati</taxon>
        <taxon>Methanobacteriota</taxon>
        <taxon>Methanomada group</taxon>
        <taxon>Methanobacteria</taxon>
        <taxon>Methanobacteriales</taxon>
        <taxon>Methanobacteriaceae</taxon>
        <taxon>Methanobacterium</taxon>
    </lineage>
</organism>
<evidence type="ECO:0000256" key="5">
    <source>
        <dbReference type="ARBA" id="ARBA00022842"/>
    </source>
</evidence>
<keyword evidence="9 11" id="KW-0594">Phospholipid biosynthesis</keyword>